<evidence type="ECO:0000313" key="1">
    <source>
        <dbReference type="EMBL" id="GAA52660.1"/>
    </source>
</evidence>
<sequence length="174" mass="19620">MNKVLCIFEQIDRIGYGRPVLVSEGCLSASYLHYSLLCLLIRYLLYLIADLLQCLMPGKRAQRREHNSFIPNKRERERDLSTSQSPFGFITGVHCGAILLGLIALPKNRVVRSDDAASRGILMKQRVRIGGRVGRDGSELIYQTIDSFDVSDITAIPMALERMETCASAIKRFR</sequence>
<keyword evidence="2" id="KW-1185">Reference proteome</keyword>
<dbReference type="Proteomes" id="UP000008909">
    <property type="component" value="Unassembled WGS sequence"/>
</dbReference>
<dbReference type="AlphaFoldDB" id="G7YI74"/>
<evidence type="ECO:0000313" key="2">
    <source>
        <dbReference type="Proteomes" id="UP000008909"/>
    </source>
</evidence>
<dbReference type="EMBL" id="DF143330">
    <property type="protein sequence ID" value="GAA52660.1"/>
    <property type="molecule type" value="Genomic_DNA"/>
</dbReference>
<protein>
    <submittedName>
        <fullName evidence="1">Uncharacterized protein</fullName>
    </submittedName>
</protein>
<proteinExistence type="predicted"/>
<gene>
    <name evidence="1" type="ORF">CLF_108531</name>
</gene>
<accession>G7YI74</accession>
<reference evidence="1" key="1">
    <citation type="journal article" date="2011" name="Genome Biol.">
        <title>The draft genome of the carcinogenic human liver fluke Clonorchis sinensis.</title>
        <authorList>
            <person name="Wang X."/>
            <person name="Chen W."/>
            <person name="Huang Y."/>
            <person name="Sun J."/>
            <person name="Men J."/>
            <person name="Liu H."/>
            <person name="Luo F."/>
            <person name="Guo L."/>
            <person name="Lv X."/>
            <person name="Deng C."/>
            <person name="Zhou C."/>
            <person name="Fan Y."/>
            <person name="Li X."/>
            <person name="Huang L."/>
            <person name="Hu Y."/>
            <person name="Liang C."/>
            <person name="Hu X."/>
            <person name="Xu J."/>
            <person name="Yu X."/>
        </authorList>
    </citation>
    <scope>NUCLEOTIDE SEQUENCE [LARGE SCALE GENOMIC DNA]</scope>
    <source>
        <strain evidence="1">Henan</strain>
    </source>
</reference>
<name>G7YI74_CLOSI</name>
<reference key="2">
    <citation type="submission" date="2011-10" db="EMBL/GenBank/DDBJ databases">
        <title>The genome and transcriptome sequence of Clonorchis sinensis provide insights into the carcinogenic liver fluke.</title>
        <authorList>
            <person name="Wang X."/>
            <person name="Huang Y."/>
            <person name="Chen W."/>
            <person name="Liu H."/>
            <person name="Guo L."/>
            <person name="Chen Y."/>
            <person name="Luo F."/>
            <person name="Zhou W."/>
            <person name="Sun J."/>
            <person name="Mao Q."/>
            <person name="Liang P."/>
            <person name="Zhou C."/>
            <person name="Tian Y."/>
            <person name="Men J."/>
            <person name="Lv X."/>
            <person name="Huang L."/>
            <person name="Zhou J."/>
            <person name="Hu Y."/>
            <person name="Li R."/>
            <person name="Zhang F."/>
            <person name="Lei H."/>
            <person name="Li X."/>
            <person name="Hu X."/>
            <person name="Liang C."/>
            <person name="Xu J."/>
            <person name="Wu Z."/>
            <person name="Yu X."/>
        </authorList>
    </citation>
    <scope>NUCLEOTIDE SEQUENCE</scope>
    <source>
        <strain>Henan</strain>
    </source>
</reference>
<organism evidence="1 2">
    <name type="scientific">Clonorchis sinensis</name>
    <name type="common">Chinese liver fluke</name>
    <dbReference type="NCBI Taxonomy" id="79923"/>
    <lineage>
        <taxon>Eukaryota</taxon>
        <taxon>Metazoa</taxon>
        <taxon>Spiralia</taxon>
        <taxon>Lophotrochozoa</taxon>
        <taxon>Platyhelminthes</taxon>
        <taxon>Trematoda</taxon>
        <taxon>Digenea</taxon>
        <taxon>Opisthorchiida</taxon>
        <taxon>Opisthorchiata</taxon>
        <taxon>Opisthorchiidae</taxon>
        <taxon>Clonorchis</taxon>
    </lineage>
</organism>